<accession>A0A4S3KYZ9</accession>
<dbReference type="PANTHER" id="PTHR46732">
    <property type="entry name" value="ATP-DEPENDENT PROTEASE LA (LON) DOMAIN PROTEIN"/>
    <property type="match status" value="1"/>
</dbReference>
<comment type="caution">
    <text evidence="2">The sequence shown here is derived from an EMBL/GenBank/DDBJ whole genome shotgun (WGS) entry which is preliminary data.</text>
</comment>
<dbReference type="RefSeq" id="WP_132577497.1">
    <property type="nucleotide sequence ID" value="NZ_JBHLWF010000019.1"/>
</dbReference>
<gene>
    <name evidence="2" type="ORF">EDC25_11657</name>
</gene>
<dbReference type="Pfam" id="PF02190">
    <property type="entry name" value="LON_substr_bdg"/>
    <property type="match status" value="1"/>
</dbReference>
<organism evidence="2 3">
    <name type="scientific">Pseudofulvimonas gallinarii</name>
    <dbReference type="NCBI Taxonomy" id="634155"/>
    <lineage>
        <taxon>Bacteria</taxon>
        <taxon>Pseudomonadati</taxon>
        <taxon>Pseudomonadota</taxon>
        <taxon>Gammaproteobacteria</taxon>
        <taxon>Lysobacterales</taxon>
        <taxon>Rhodanobacteraceae</taxon>
        <taxon>Pseudofulvimonas</taxon>
    </lineage>
</organism>
<dbReference type="AlphaFoldDB" id="A0A4S3KYZ9"/>
<keyword evidence="3" id="KW-1185">Reference proteome</keyword>
<dbReference type="SMART" id="SM00464">
    <property type="entry name" value="LON"/>
    <property type="match status" value="1"/>
</dbReference>
<protein>
    <recommendedName>
        <fullName evidence="1">Lon N-terminal domain-containing protein</fullName>
    </recommendedName>
</protein>
<dbReference type="Gene3D" id="2.30.130.40">
    <property type="entry name" value="LON domain-like"/>
    <property type="match status" value="1"/>
</dbReference>
<dbReference type="PROSITE" id="PS51787">
    <property type="entry name" value="LON_N"/>
    <property type="match status" value="1"/>
</dbReference>
<evidence type="ECO:0000313" key="3">
    <source>
        <dbReference type="Proteomes" id="UP000294599"/>
    </source>
</evidence>
<name>A0A4S3KYZ9_9GAMM</name>
<dbReference type="InterPro" id="IPR003111">
    <property type="entry name" value="Lon_prtase_N"/>
</dbReference>
<dbReference type="SUPFAM" id="SSF88697">
    <property type="entry name" value="PUA domain-like"/>
    <property type="match status" value="1"/>
</dbReference>
<dbReference type="PANTHER" id="PTHR46732:SF8">
    <property type="entry name" value="ATP-DEPENDENT PROTEASE LA (LON) DOMAIN PROTEIN"/>
    <property type="match status" value="1"/>
</dbReference>
<feature type="domain" description="Lon N-terminal" evidence="1">
    <location>
        <begin position="5"/>
        <end position="193"/>
    </location>
</feature>
<evidence type="ECO:0000259" key="1">
    <source>
        <dbReference type="PROSITE" id="PS51787"/>
    </source>
</evidence>
<evidence type="ECO:0000313" key="2">
    <source>
        <dbReference type="EMBL" id="TCS96203.1"/>
    </source>
</evidence>
<dbReference type="InterPro" id="IPR015947">
    <property type="entry name" value="PUA-like_sf"/>
</dbReference>
<dbReference type="InterPro" id="IPR046336">
    <property type="entry name" value="Lon_prtase_N_sf"/>
</dbReference>
<proteinExistence type="predicted"/>
<dbReference type="OrthoDB" id="8558970at2"/>
<dbReference type="EMBL" id="SMAF01000016">
    <property type="protein sequence ID" value="TCS96203.1"/>
    <property type="molecule type" value="Genomic_DNA"/>
</dbReference>
<dbReference type="Gene3D" id="1.10.4060.10">
    <property type="entry name" value="BPP1347 like domain"/>
    <property type="match status" value="1"/>
</dbReference>
<dbReference type="Proteomes" id="UP000294599">
    <property type="component" value="Unassembled WGS sequence"/>
</dbReference>
<reference evidence="2 3" key="1">
    <citation type="submission" date="2019-03" db="EMBL/GenBank/DDBJ databases">
        <title>Genomic Encyclopedia of Type Strains, Phase IV (KMG-IV): sequencing the most valuable type-strain genomes for metagenomic binning, comparative biology and taxonomic classification.</title>
        <authorList>
            <person name="Goeker M."/>
        </authorList>
    </citation>
    <scope>NUCLEOTIDE SEQUENCE [LARGE SCALE GENOMIC DNA]</scope>
    <source>
        <strain evidence="2 3">DSM 21944</strain>
    </source>
</reference>
<sequence length="197" mass="21459">MTTPETLLPLFPLRTVLFPGGRLQLRIFERRYLDLVRDCARGGSVFGVCLIVDGDEAGGVATPAAIGTSARIVDFDHLPEGLLGITIEGETRFHTGVARVRDNGLITASVRWLHDGAQAVSAEHGLLVRLLETLLENGGEGLPDALQLDDADWVSYRLAERLPMQNAERQALLQLDDAGDRLDRLLAWLSRDPAQAG</sequence>